<protein>
    <submittedName>
        <fullName evidence="2">Uncharacterized protein</fullName>
    </submittedName>
</protein>
<organism evidence="2 3">
    <name type="scientific">Apiospora phragmitis</name>
    <dbReference type="NCBI Taxonomy" id="2905665"/>
    <lineage>
        <taxon>Eukaryota</taxon>
        <taxon>Fungi</taxon>
        <taxon>Dikarya</taxon>
        <taxon>Ascomycota</taxon>
        <taxon>Pezizomycotina</taxon>
        <taxon>Sordariomycetes</taxon>
        <taxon>Xylariomycetidae</taxon>
        <taxon>Amphisphaeriales</taxon>
        <taxon>Apiosporaceae</taxon>
        <taxon>Apiospora</taxon>
    </lineage>
</organism>
<dbReference type="RefSeq" id="XP_066716164.1">
    <property type="nucleotide sequence ID" value="XM_066856895.1"/>
</dbReference>
<gene>
    <name evidence="2" type="ORF">PG994_005486</name>
</gene>
<feature type="compositionally biased region" description="Basic and acidic residues" evidence="1">
    <location>
        <begin position="32"/>
        <end position="65"/>
    </location>
</feature>
<name>A0ABR1VF56_9PEZI</name>
<evidence type="ECO:0000256" key="1">
    <source>
        <dbReference type="SAM" id="MobiDB-lite"/>
    </source>
</evidence>
<comment type="caution">
    <text evidence="2">The sequence shown here is derived from an EMBL/GenBank/DDBJ whole genome shotgun (WGS) entry which is preliminary data.</text>
</comment>
<dbReference type="Proteomes" id="UP001480595">
    <property type="component" value="Unassembled WGS sequence"/>
</dbReference>
<reference evidence="2 3" key="1">
    <citation type="submission" date="2023-01" db="EMBL/GenBank/DDBJ databases">
        <title>Analysis of 21 Apiospora genomes using comparative genomics revels a genus with tremendous synthesis potential of carbohydrate active enzymes and secondary metabolites.</title>
        <authorList>
            <person name="Sorensen T."/>
        </authorList>
    </citation>
    <scope>NUCLEOTIDE SEQUENCE [LARGE SCALE GENOMIC DNA]</scope>
    <source>
        <strain evidence="2 3">CBS 135458</strain>
    </source>
</reference>
<sequence length="361" mass="40850">MPRQDPDQAVFSNAEDSDLVILFVRPVRPKQAPREGRKLPQKPDNKKKESMRKTVDTNESHKEPGNDEDEALNNGAKQDVLGASGRKEPPASDKGIPQTHSKKRKLADGPWLWRVGQEKGDDYSKEEADAQTDSGALHQACHISVRYDAGRNRRQAEQKEDKRYAMFQLSKQDGSETQAWCGEEEIRQLFGRLELVRTKMDKLLGQFKRLDSMWTAVMTHIKAIDVPAEQGEEGSGPGPQPESIGDVARGMGAPLEDAFDSWIIHDYELKTFLDRVKKAICNRAFESRIEVPQEMRRFVADIPRTWDTLQVLERLGGTLVSSLRSLETYNLGEEQKGRNDRVLGETKFALKQLKLVLDDLA</sequence>
<feature type="region of interest" description="Disordered" evidence="1">
    <location>
        <begin position="1"/>
        <end position="111"/>
    </location>
</feature>
<evidence type="ECO:0000313" key="3">
    <source>
        <dbReference type="Proteomes" id="UP001480595"/>
    </source>
</evidence>
<keyword evidence="3" id="KW-1185">Reference proteome</keyword>
<evidence type="ECO:0000313" key="2">
    <source>
        <dbReference type="EMBL" id="KAK8068870.1"/>
    </source>
</evidence>
<dbReference type="EMBL" id="JAQQWL010000006">
    <property type="protein sequence ID" value="KAK8068870.1"/>
    <property type="molecule type" value="Genomic_DNA"/>
</dbReference>
<dbReference type="GeneID" id="92089958"/>
<accession>A0ABR1VF56</accession>
<proteinExistence type="predicted"/>